<keyword evidence="6" id="KW-1185">Reference proteome</keyword>
<gene>
    <name evidence="5" type="primary">ADAMTSL5</name>
</gene>
<sequence length="130" mass="14181">MASDGRYVFNGDWVLNRPGTYEAVGTHMVYTRDASPEETLLAAGPTSHDLLLQVLLQEPNPGIEFEFWLPREHYGPFQAQVQALGWSLRQPQPREVVPPQAPSAIPARTPTLAPGPRAGPPPPGPGDPLR</sequence>
<evidence type="ECO:0000259" key="4">
    <source>
        <dbReference type="Pfam" id="PF05986"/>
    </source>
</evidence>
<comment type="subcellular location">
    <subcellularLocation>
        <location evidence="1">Secreted</location>
    </subcellularLocation>
</comment>
<dbReference type="Pfam" id="PF05986">
    <property type="entry name" value="ADAMTS_spacer1"/>
    <property type="match status" value="1"/>
</dbReference>
<feature type="domain" description="ADAMTS/ADAMTS-like Spacer 1" evidence="4">
    <location>
        <begin position="3"/>
        <end position="70"/>
    </location>
</feature>
<dbReference type="Ensembl" id="ENSMICT00000047425.2">
    <property type="protein sequence ID" value="ENSMICP00000027051.2"/>
    <property type="gene ID" value="ENSMICG00000031338.2"/>
</dbReference>
<dbReference type="GO" id="GO:0005576">
    <property type="term" value="C:extracellular region"/>
    <property type="evidence" value="ECO:0007669"/>
    <property type="project" value="UniProtKB-SubCell"/>
</dbReference>
<evidence type="ECO:0000256" key="2">
    <source>
        <dbReference type="ARBA" id="ARBA00022525"/>
    </source>
</evidence>
<evidence type="ECO:0000256" key="1">
    <source>
        <dbReference type="ARBA" id="ARBA00004613"/>
    </source>
</evidence>
<evidence type="ECO:0000256" key="3">
    <source>
        <dbReference type="SAM" id="MobiDB-lite"/>
    </source>
</evidence>
<dbReference type="GeneTree" id="ENSGT00940000160456"/>
<reference evidence="5" key="1">
    <citation type="submission" date="2016-12" db="EMBL/GenBank/DDBJ databases">
        <title>Mouse lemur reference genome and diversity panel.</title>
        <authorList>
            <person name="Harris R."/>
            <person name="Larsen P."/>
            <person name="Liu Y."/>
            <person name="Hughes D.S."/>
            <person name="Murali S."/>
            <person name="Raveendran M."/>
            <person name="Korchina V."/>
            <person name="Wang M."/>
            <person name="Jhangiani S."/>
            <person name="Bandaranaike D."/>
            <person name="Bellair M."/>
            <person name="Blankenburg K."/>
            <person name="Chao H."/>
            <person name="Dahdouli M."/>
            <person name="Dinh H."/>
            <person name="Doddapaneni H."/>
            <person name="English A."/>
            <person name="Firestine M."/>
            <person name="Gnanaolivu R."/>
            <person name="Gross S."/>
            <person name="Hernandez B."/>
            <person name="Javaid M."/>
            <person name="Jayaseelan J."/>
            <person name="Jones J."/>
            <person name="Khan Z."/>
            <person name="Kovar C."/>
            <person name="Kurapati P."/>
            <person name="Le B."/>
            <person name="Lee S."/>
            <person name="Li M."/>
            <person name="Mathew T."/>
            <person name="Narasimhan A."/>
            <person name="Ngo D."/>
            <person name="Nguyen L."/>
            <person name="Okwuonu G."/>
            <person name="Ongeri F."/>
            <person name="Osuji N."/>
            <person name="Pu L.-L."/>
            <person name="Puazo M."/>
            <person name="Quiroz J."/>
            <person name="Raj R."/>
            <person name="Rajbhandari K."/>
            <person name="Reid J.G."/>
            <person name="Santibanez J."/>
            <person name="Sexton D."/>
            <person name="Skinner E."/>
            <person name="Vee V."/>
            <person name="Weissenberger G."/>
            <person name="Wu Y."/>
            <person name="Xin Y."/>
            <person name="Han Y."/>
            <person name="Campbell C."/>
            <person name="Brown A."/>
            <person name="Sullivan B."/>
            <person name="Shelton J."/>
            <person name="Brown S."/>
            <person name="Dudchenko O."/>
            <person name="Machol I."/>
            <person name="Durand N."/>
            <person name="Shamim M."/>
            <person name="Lieberman A."/>
            <person name="Muzny D.M."/>
            <person name="Richards S."/>
            <person name="Yoder A."/>
            <person name="Worley K.C."/>
            <person name="Rogers J."/>
            <person name="Gibbs R.A."/>
        </authorList>
    </citation>
    <scope>NUCLEOTIDE SEQUENCE [LARGE SCALE GENOMIC DNA]</scope>
</reference>
<dbReference type="InterPro" id="IPR050439">
    <property type="entry name" value="ADAMTS_ADAMTS-like"/>
</dbReference>
<dbReference type="GO" id="GO:0030198">
    <property type="term" value="P:extracellular matrix organization"/>
    <property type="evidence" value="ECO:0007669"/>
    <property type="project" value="TreeGrafter"/>
</dbReference>
<feature type="compositionally biased region" description="Pro residues" evidence="3">
    <location>
        <begin position="117"/>
        <end position="130"/>
    </location>
</feature>
<accession>A0A8C5XIY0</accession>
<evidence type="ECO:0000313" key="5">
    <source>
        <dbReference type="Ensembl" id="ENSMICP00000027051.2"/>
    </source>
</evidence>
<dbReference type="AlphaFoldDB" id="A0A8C5XIY0"/>
<dbReference type="Gene3D" id="2.60.120.830">
    <property type="match status" value="1"/>
</dbReference>
<protein>
    <submittedName>
        <fullName evidence="5">ADAMTS like 5</fullName>
    </submittedName>
</protein>
<dbReference type="InterPro" id="IPR010294">
    <property type="entry name" value="ADAMTS_spacer1"/>
</dbReference>
<name>A0A8C5XIY0_MICMU</name>
<dbReference type="GO" id="GO:0004222">
    <property type="term" value="F:metalloendopeptidase activity"/>
    <property type="evidence" value="ECO:0007669"/>
    <property type="project" value="TreeGrafter"/>
</dbReference>
<proteinExistence type="predicted"/>
<dbReference type="Proteomes" id="UP000694394">
    <property type="component" value="Chromosome 24"/>
</dbReference>
<dbReference type="GO" id="GO:0006508">
    <property type="term" value="P:proteolysis"/>
    <property type="evidence" value="ECO:0007669"/>
    <property type="project" value="TreeGrafter"/>
</dbReference>
<dbReference type="EMBL" id="ABDC03027995">
    <property type="status" value="NOT_ANNOTATED_CDS"/>
    <property type="molecule type" value="Genomic_DNA"/>
</dbReference>
<reference evidence="5" key="2">
    <citation type="submission" date="2025-08" db="UniProtKB">
        <authorList>
            <consortium name="Ensembl"/>
        </authorList>
    </citation>
    <scope>IDENTIFICATION</scope>
</reference>
<reference evidence="5" key="3">
    <citation type="submission" date="2025-09" db="UniProtKB">
        <authorList>
            <consortium name="Ensembl"/>
        </authorList>
    </citation>
    <scope>IDENTIFICATION</scope>
</reference>
<dbReference type="PANTHER" id="PTHR13723:SF173">
    <property type="entry name" value="ADAMTS-LIKE PROTEIN 5"/>
    <property type="match status" value="1"/>
</dbReference>
<feature type="region of interest" description="Disordered" evidence="3">
    <location>
        <begin position="92"/>
        <end position="130"/>
    </location>
</feature>
<organism evidence="5 6">
    <name type="scientific">Microcebus murinus</name>
    <name type="common">Gray mouse lemur</name>
    <name type="synonym">Lemur murinus</name>
    <dbReference type="NCBI Taxonomy" id="30608"/>
    <lineage>
        <taxon>Eukaryota</taxon>
        <taxon>Metazoa</taxon>
        <taxon>Chordata</taxon>
        <taxon>Craniata</taxon>
        <taxon>Vertebrata</taxon>
        <taxon>Euteleostomi</taxon>
        <taxon>Mammalia</taxon>
        <taxon>Eutheria</taxon>
        <taxon>Euarchontoglires</taxon>
        <taxon>Primates</taxon>
        <taxon>Strepsirrhini</taxon>
        <taxon>Lemuriformes</taxon>
        <taxon>Cheirogaleidae</taxon>
        <taxon>Microcebus</taxon>
    </lineage>
</organism>
<dbReference type="PANTHER" id="PTHR13723">
    <property type="entry name" value="ADAMTS A DISINTEGRIN AND METALLOPROTEASE WITH THROMBOSPONDIN MOTIFS PROTEASE"/>
    <property type="match status" value="1"/>
</dbReference>
<keyword evidence="2" id="KW-0964">Secreted</keyword>
<dbReference type="GO" id="GO:0031012">
    <property type="term" value="C:extracellular matrix"/>
    <property type="evidence" value="ECO:0007669"/>
    <property type="project" value="TreeGrafter"/>
</dbReference>
<evidence type="ECO:0000313" key="6">
    <source>
        <dbReference type="Proteomes" id="UP000694394"/>
    </source>
</evidence>